<protein>
    <submittedName>
        <fullName evidence="1">Uncharacterized protein</fullName>
    </submittedName>
</protein>
<keyword evidence="2" id="KW-1185">Reference proteome</keyword>
<dbReference type="AlphaFoldDB" id="A0A224X6G9"/>
<proteinExistence type="predicted"/>
<dbReference type="Proteomes" id="UP000218689">
    <property type="component" value="Unassembled WGS sequence"/>
</dbReference>
<dbReference type="RefSeq" id="WP_094784129.1">
    <property type="nucleotide sequence ID" value="NZ_BEDT01000001.1"/>
</dbReference>
<sequence length="138" mass="15469">MKNVNLKFHHIGKPVPLPEIINHPDTRYAALFDMYTLDIQNDFGLPVQLHAFGAASTLDEKIKTQAHVAFTCSDIAQAIADVPVIMPLYEPFAGYRCAMILVNEQPIELIETTLSESEIWGDGMFKDSLLYSENKVES</sequence>
<organism evidence="1 2">
    <name type="scientific">Pseudolactococcus reticulitermitis</name>
    <dbReference type="NCBI Taxonomy" id="2025039"/>
    <lineage>
        <taxon>Bacteria</taxon>
        <taxon>Bacillati</taxon>
        <taxon>Bacillota</taxon>
        <taxon>Bacilli</taxon>
        <taxon>Lactobacillales</taxon>
        <taxon>Streptococcaceae</taxon>
        <taxon>Pseudolactococcus</taxon>
    </lineage>
</organism>
<dbReference type="EMBL" id="BEDT01000001">
    <property type="protein sequence ID" value="GAX47080.1"/>
    <property type="molecule type" value="Genomic_DNA"/>
</dbReference>
<comment type="caution">
    <text evidence="1">The sequence shown here is derived from an EMBL/GenBank/DDBJ whole genome shotgun (WGS) entry which is preliminary data.</text>
</comment>
<accession>A0A224X6G9</accession>
<dbReference type="OrthoDB" id="1986818at2"/>
<reference evidence="2" key="1">
    <citation type="submission" date="2017-08" db="EMBL/GenBank/DDBJ databases">
        <title>Draft genome sequence of Lactococcus sp. strain Rs-Y01, isolated from the gut of the lower termite Reticulitermes speratus.</title>
        <authorList>
            <person name="Ohkuma M."/>
            <person name="Yuki M."/>
        </authorList>
    </citation>
    <scope>NUCLEOTIDE SEQUENCE [LARGE SCALE GENOMIC DNA]</scope>
    <source>
        <strain evidence="2">Rs-Y01</strain>
    </source>
</reference>
<gene>
    <name evidence="1" type="ORF">RsY01_661</name>
</gene>
<evidence type="ECO:0000313" key="2">
    <source>
        <dbReference type="Proteomes" id="UP000218689"/>
    </source>
</evidence>
<name>A0A224X6G9_9LACT</name>
<evidence type="ECO:0000313" key="1">
    <source>
        <dbReference type="EMBL" id="GAX47080.1"/>
    </source>
</evidence>